<feature type="transmembrane region" description="Helical" evidence="1">
    <location>
        <begin position="137"/>
        <end position="162"/>
    </location>
</feature>
<dbReference type="Proteomes" id="UP000215316">
    <property type="component" value="Unassembled WGS sequence"/>
</dbReference>
<evidence type="ECO:0000256" key="1">
    <source>
        <dbReference type="SAM" id="Phobius"/>
    </source>
</evidence>
<keyword evidence="1" id="KW-1133">Transmembrane helix</keyword>
<organism evidence="2 3">
    <name type="scientific">Clavibacter tessellarius</name>
    <dbReference type="NCBI Taxonomy" id="31965"/>
    <lineage>
        <taxon>Bacteria</taxon>
        <taxon>Bacillati</taxon>
        <taxon>Actinomycetota</taxon>
        <taxon>Actinomycetes</taxon>
        <taxon>Micrococcales</taxon>
        <taxon>Microbacteriaceae</taxon>
        <taxon>Clavibacter</taxon>
    </lineage>
</organism>
<protein>
    <submittedName>
        <fullName evidence="2">Uncharacterized protein</fullName>
    </submittedName>
</protein>
<name>A0A225C6L0_9MICO</name>
<feature type="transmembrane region" description="Helical" evidence="1">
    <location>
        <begin position="174"/>
        <end position="202"/>
    </location>
</feature>
<dbReference type="AlphaFoldDB" id="A0A225C6L0"/>
<sequence>MLAASRPGATSLRVEYGGEAVLDPYLVELELWSTGRADIPSSRFDAGRSLEFDIGAPIIELTSVAGIASEQLEGIEDSSVRVGPMLISRKFRLKVDLVTSSPPNVRLSAQPLIDVTVSGIDRRAMEQRIQKPSRRGWVLLTLASMAVAVLGLVAIIAAGLMYPTDTKSPGFLGIGVPGVLALFGGLGTAVITLLVTGIRWVVFQLKDR</sequence>
<reference evidence="2" key="1">
    <citation type="submission" date="2017-08" db="EMBL/GenBank/DDBJ databases">
        <title>Genomes of multiple Clavibacter strains from different subspecies.</title>
        <authorList>
            <person name="Yuan X.-K."/>
            <person name="Li X.-S."/>
            <person name="Nie J."/>
            <person name="De Boer S.H."/>
        </authorList>
    </citation>
    <scope>NUCLEOTIDE SEQUENCE [LARGE SCALE GENOMIC DNA]</scope>
    <source>
        <strain evidence="2">ATCC 33566</strain>
    </source>
</reference>
<keyword evidence="3" id="KW-1185">Reference proteome</keyword>
<comment type="caution">
    <text evidence="2">The sequence shown here is derived from an EMBL/GenBank/DDBJ whole genome shotgun (WGS) entry which is preliminary data.</text>
</comment>
<evidence type="ECO:0000313" key="3">
    <source>
        <dbReference type="Proteomes" id="UP000215316"/>
    </source>
</evidence>
<gene>
    <name evidence="2" type="ORF">B5P24_03815</name>
</gene>
<keyword evidence="1" id="KW-0812">Transmembrane</keyword>
<proteinExistence type="predicted"/>
<evidence type="ECO:0000313" key="2">
    <source>
        <dbReference type="EMBL" id="OQJ62199.1"/>
    </source>
</evidence>
<accession>A0A225C6L0</accession>
<keyword evidence="1" id="KW-0472">Membrane</keyword>
<dbReference type="EMBL" id="MZMQ01000001">
    <property type="protein sequence ID" value="OQJ62199.1"/>
    <property type="molecule type" value="Genomic_DNA"/>
</dbReference>